<proteinExistence type="predicted"/>
<dbReference type="SMART" id="SM00380">
    <property type="entry name" value="AP2"/>
    <property type="match status" value="1"/>
</dbReference>
<dbReference type="InterPro" id="IPR001471">
    <property type="entry name" value="AP2/ERF_dom"/>
</dbReference>
<dbReference type="OrthoDB" id="1933016at2759"/>
<feature type="region of interest" description="Disordered" evidence="6">
    <location>
        <begin position="201"/>
        <end position="229"/>
    </location>
</feature>
<dbReference type="AlphaFoldDB" id="A0A9D4V7J2"/>
<evidence type="ECO:0000256" key="4">
    <source>
        <dbReference type="ARBA" id="ARBA00023163"/>
    </source>
</evidence>
<accession>A0A9D4V7J2</accession>
<evidence type="ECO:0000256" key="2">
    <source>
        <dbReference type="ARBA" id="ARBA00023015"/>
    </source>
</evidence>
<evidence type="ECO:0000259" key="7">
    <source>
        <dbReference type="PROSITE" id="PS51032"/>
    </source>
</evidence>
<name>A0A9D4V7J2_ADICA</name>
<evidence type="ECO:0000256" key="3">
    <source>
        <dbReference type="ARBA" id="ARBA00023125"/>
    </source>
</evidence>
<evidence type="ECO:0000313" key="10">
    <source>
        <dbReference type="Proteomes" id="UP000886520"/>
    </source>
</evidence>
<dbReference type="PANTHER" id="PTHR31190">
    <property type="entry name" value="DNA-BINDING DOMAIN"/>
    <property type="match status" value="1"/>
</dbReference>
<comment type="caution">
    <text evidence="9">The sequence shown here is derived from an EMBL/GenBank/DDBJ whole genome shotgun (WGS) entry which is preliminary data.</text>
</comment>
<evidence type="ECO:0000313" key="9">
    <source>
        <dbReference type="EMBL" id="KAI5081300.1"/>
    </source>
</evidence>
<dbReference type="Gene3D" id="3.30.730.10">
    <property type="entry name" value="AP2/ERF domain"/>
    <property type="match status" value="1"/>
</dbReference>
<dbReference type="PRINTS" id="PR00367">
    <property type="entry name" value="ETHRSPELEMNT"/>
</dbReference>
<reference evidence="9" key="1">
    <citation type="submission" date="2021-01" db="EMBL/GenBank/DDBJ databases">
        <title>Adiantum capillus-veneris genome.</title>
        <authorList>
            <person name="Fang Y."/>
            <person name="Liao Q."/>
        </authorList>
    </citation>
    <scope>NUCLEOTIDE SEQUENCE</scope>
    <source>
        <strain evidence="9">H3</strain>
        <tissue evidence="9">Leaf</tissue>
    </source>
</reference>
<keyword evidence="2" id="KW-0805">Transcription regulation</keyword>
<dbReference type="SUPFAM" id="SSF54171">
    <property type="entry name" value="DNA-binding domain"/>
    <property type="match status" value="1"/>
</dbReference>
<dbReference type="EMBL" id="JABFUD020000004">
    <property type="protein sequence ID" value="KAI5080616.1"/>
    <property type="molecule type" value="Genomic_DNA"/>
</dbReference>
<organism evidence="9 10">
    <name type="scientific">Adiantum capillus-veneris</name>
    <name type="common">Maidenhair fern</name>
    <dbReference type="NCBI Taxonomy" id="13818"/>
    <lineage>
        <taxon>Eukaryota</taxon>
        <taxon>Viridiplantae</taxon>
        <taxon>Streptophyta</taxon>
        <taxon>Embryophyta</taxon>
        <taxon>Tracheophyta</taxon>
        <taxon>Polypodiopsida</taxon>
        <taxon>Polypodiidae</taxon>
        <taxon>Polypodiales</taxon>
        <taxon>Pteridineae</taxon>
        <taxon>Pteridaceae</taxon>
        <taxon>Vittarioideae</taxon>
        <taxon>Adiantum</taxon>
    </lineage>
</organism>
<evidence type="ECO:0000256" key="6">
    <source>
        <dbReference type="SAM" id="MobiDB-lite"/>
    </source>
</evidence>
<dbReference type="GO" id="GO:0003677">
    <property type="term" value="F:DNA binding"/>
    <property type="evidence" value="ECO:0007669"/>
    <property type="project" value="UniProtKB-KW"/>
</dbReference>
<gene>
    <name evidence="8" type="ORF">GOP47_0003799</name>
    <name evidence="9" type="ORF">GOP47_0004483</name>
</gene>
<keyword evidence="4" id="KW-0804">Transcription</keyword>
<comment type="subcellular location">
    <subcellularLocation>
        <location evidence="1">Nucleus</location>
    </subcellularLocation>
</comment>
<evidence type="ECO:0000313" key="8">
    <source>
        <dbReference type="EMBL" id="KAI5080616.1"/>
    </source>
</evidence>
<dbReference type="Proteomes" id="UP000886520">
    <property type="component" value="Chromosome 4"/>
</dbReference>
<feature type="region of interest" description="Disordered" evidence="6">
    <location>
        <begin position="298"/>
        <end position="321"/>
    </location>
</feature>
<dbReference type="CDD" id="cd00018">
    <property type="entry name" value="AP2"/>
    <property type="match status" value="1"/>
</dbReference>
<dbReference type="PROSITE" id="PS51032">
    <property type="entry name" value="AP2_ERF"/>
    <property type="match status" value="1"/>
</dbReference>
<dbReference type="GO" id="GO:0009873">
    <property type="term" value="P:ethylene-activated signaling pathway"/>
    <property type="evidence" value="ECO:0007669"/>
    <property type="project" value="InterPro"/>
</dbReference>
<dbReference type="Pfam" id="PF00847">
    <property type="entry name" value="AP2"/>
    <property type="match status" value="1"/>
</dbReference>
<keyword evidence="5" id="KW-0539">Nucleus</keyword>
<dbReference type="EMBL" id="JABFUD020000004">
    <property type="protein sequence ID" value="KAI5081300.1"/>
    <property type="molecule type" value="Genomic_DNA"/>
</dbReference>
<evidence type="ECO:0000256" key="1">
    <source>
        <dbReference type="ARBA" id="ARBA00004123"/>
    </source>
</evidence>
<dbReference type="GO" id="GO:0003700">
    <property type="term" value="F:DNA-binding transcription factor activity"/>
    <property type="evidence" value="ECO:0007669"/>
    <property type="project" value="InterPro"/>
</dbReference>
<evidence type="ECO:0000256" key="5">
    <source>
        <dbReference type="ARBA" id="ARBA00023242"/>
    </source>
</evidence>
<dbReference type="InterPro" id="IPR044808">
    <property type="entry name" value="ERF_plant"/>
</dbReference>
<keyword evidence="10" id="KW-1185">Reference proteome</keyword>
<dbReference type="FunFam" id="3.30.730.10:FF:000001">
    <property type="entry name" value="Ethylene-responsive transcription factor 2"/>
    <property type="match status" value="1"/>
</dbReference>
<protein>
    <recommendedName>
        <fullName evidence="7">AP2/ERF domain-containing protein</fullName>
    </recommendedName>
</protein>
<dbReference type="InterPro" id="IPR016177">
    <property type="entry name" value="DNA-bd_dom_sf"/>
</dbReference>
<dbReference type="InterPro" id="IPR036955">
    <property type="entry name" value="AP2/ERF_dom_sf"/>
</dbReference>
<dbReference type="PANTHER" id="PTHR31190:SF473">
    <property type="entry name" value="OS05G0437100 PROTEIN"/>
    <property type="match status" value="1"/>
</dbReference>
<keyword evidence="3" id="KW-0238">DNA-binding</keyword>
<feature type="domain" description="AP2/ERF" evidence="7">
    <location>
        <begin position="134"/>
        <end position="191"/>
    </location>
</feature>
<dbReference type="GO" id="GO:0005634">
    <property type="term" value="C:nucleus"/>
    <property type="evidence" value="ECO:0007669"/>
    <property type="project" value="UniProtKB-SubCell"/>
</dbReference>
<sequence length="453" mass="50313">MCHGPLLPIALSGFEPPGPANAELDWGRFFKCLRPKNGSFSENDPWDEPLCGNSMDSTLLEDAVCPKQSPPLPPASPYIISSGQATPWVQEKRKDLSKGALQVPVDKSQKPSNASVAMDFMPAEPVKDRKRKHVYRGIRRRPWGKYAAEIRDPGKGMRVWLGTFETAEEAARAYDKAAIRIRGKKAKLNFPSELPRLEELQRTDKKSAKARKQVSTSVEGGMPLTKGTGESLVFQGRCKKMKPEPEPEPEPERMRHQKAVPDKGFFQATDIKSTDCSTGILNEDSLWALRRGSLEEAPRKLQQKGSEHFSTLQRPINEGSPLDLQMSNRKCIEIENLAQGGLVHPQQAGSFLKNDMESFGLKQLSSPPSSMEPNESASPILVFNFPDEFETPSSMNLYYAPQSVGQEPPLSMSAGAEVNVDSTVQPWGEDLFIIDDLLDKAFCEAEATMQQWL</sequence>